<organism evidence="1 2">
    <name type="scientific">Rhodococcus sacchari</name>
    <dbReference type="NCBI Taxonomy" id="2962047"/>
    <lineage>
        <taxon>Bacteria</taxon>
        <taxon>Bacillati</taxon>
        <taxon>Actinomycetota</taxon>
        <taxon>Actinomycetes</taxon>
        <taxon>Mycobacteriales</taxon>
        <taxon>Nocardiaceae</taxon>
        <taxon>Rhodococcus</taxon>
    </lineage>
</organism>
<sequence length="108" mass="11921">MDGLTLLVLTLYVLAVMRVTRLINADTILDTPRIWLLRKFGPESTLAYFMSCPWCVSIWVAGATAPFVLHQLGLALWIWPILGLAASHLTGLAAQLDADDLEIEIEDA</sequence>
<evidence type="ECO:0000313" key="1">
    <source>
        <dbReference type="EMBL" id="UYP17732.1"/>
    </source>
</evidence>
<proteinExistence type="predicted"/>
<name>A0ACD4DCD6_9NOCA</name>
<dbReference type="Proteomes" id="UP001156484">
    <property type="component" value="Chromosome"/>
</dbReference>
<keyword evidence="2" id="KW-1185">Reference proteome</keyword>
<dbReference type="EMBL" id="CP107551">
    <property type="protein sequence ID" value="UYP17732.1"/>
    <property type="molecule type" value="Genomic_DNA"/>
</dbReference>
<reference evidence="1" key="1">
    <citation type="submission" date="2022-10" db="EMBL/GenBank/DDBJ databases">
        <title>Rhodococcus ferula Z13 complete genome.</title>
        <authorList>
            <person name="Long X."/>
            <person name="Zang M."/>
        </authorList>
    </citation>
    <scope>NUCLEOTIDE SEQUENCE</scope>
    <source>
        <strain evidence="1">Z13</strain>
    </source>
</reference>
<evidence type="ECO:0000313" key="2">
    <source>
        <dbReference type="Proteomes" id="UP001156484"/>
    </source>
</evidence>
<accession>A0ACD4DCD6</accession>
<gene>
    <name evidence="1" type="ORF">OED52_13730</name>
</gene>
<protein>
    <submittedName>
        <fullName evidence="1">DUF1360 domain-containing protein</fullName>
    </submittedName>
</protein>